<dbReference type="PANTHER" id="PTHR10334">
    <property type="entry name" value="CYSTEINE-RICH SECRETORY PROTEIN-RELATED"/>
    <property type="match status" value="1"/>
</dbReference>
<dbReference type="InterPro" id="IPR035940">
    <property type="entry name" value="CAP_sf"/>
</dbReference>
<proteinExistence type="predicted"/>
<dbReference type="Gene3D" id="3.40.33.10">
    <property type="entry name" value="CAP"/>
    <property type="match status" value="1"/>
</dbReference>
<dbReference type="EMBL" id="MW659311">
    <property type="protein sequence ID" value="QVT77492.1"/>
    <property type="molecule type" value="Genomic_DNA"/>
</dbReference>
<sequence>MHLNVFIPLLSLSLAWAAPASTTPNSDDFSNSWLNAHNAERAQHGASALTWSKDVASAAQDWANQCNLDTSSAHYGENIAWGGAQFTPESAVNLWLDSKKDYNPQNPSSSSWTQIVWKSTNELGCAQAKCSQKNGDNQDDEVTFYVCYYNPPGNVRGQYSANVQP</sequence>
<dbReference type="InterPro" id="IPR014044">
    <property type="entry name" value="CAP_dom"/>
</dbReference>
<dbReference type="SUPFAM" id="SSF55797">
    <property type="entry name" value="PR-1-like"/>
    <property type="match status" value="1"/>
</dbReference>
<feature type="domain" description="SCP" evidence="2">
    <location>
        <begin position="28"/>
        <end position="157"/>
    </location>
</feature>
<name>A0A8E6YA47_MONRR</name>
<feature type="chain" id="PRO_5034654640" evidence="1">
    <location>
        <begin position="18"/>
        <end position="165"/>
    </location>
</feature>
<dbReference type="AlphaFoldDB" id="A0A8E6YA47"/>
<dbReference type="PRINTS" id="PR00837">
    <property type="entry name" value="V5TPXLIKE"/>
</dbReference>
<dbReference type="InterPro" id="IPR001283">
    <property type="entry name" value="CRISP-related"/>
</dbReference>
<organism evidence="3">
    <name type="scientific">Moniliophthora roreri</name>
    <name type="common">Frosty pod rot fungus</name>
    <name type="synonym">Monilia roreri</name>
    <dbReference type="NCBI Taxonomy" id="221103"/>
    <lineage>
        <taxon>Eukaryota</taxon>
        <taxon>Fungi</taxon>
        <taxon>Dikarya</taxon>
        <taxon>Basidiomycota</taxon>
        <taxon>Agaricomycotina</taxon>
        <taxon>Agaricomycetes</taxon>
        <taxon>Agaricomycetidae</taxon>
        <taxon>Agaricales</taxon>
        <taxon>Marasmiineae</taxon>
        <taxon>Marasmiaceae</taxon>
        <taxon>Moniliophthora</taxon>
    </lineage>
</organism>
<keyword evidence="1" id="KW-0732">Signal</keyword>
<accession>A0A8E6YA47</accession>
<dbReference type="Pfam" id="PF00188">
    <property type="entry name" value="CAP"/>
    <property type="match status" value="1"/>
</dbReference>
<protein>
    <submittedName>
        <fullName evidence="3">Pathogenesis-related protein 1</fullName>
    </submittedName>
</protein>
<evidence type="ECO:0000313" key="3">
    <source>
        <dbReference type="EMBL" id="QVT77492.1"/>
    </source>
</evidence>
<feature type="signal peptide" evidence="1">
    <location>
        <begin position="1"/>
        <end position="17"/>
    </location>
</feature>
<reference evidence="3" key="2">
    <citation type="submission" date="2021-02" db="EMBL/GenBank/DDBJ databases">
        <authorList>
            <person name="de Vasconcelos A.A."/>
            <person name="Jose J."/>
            <person name="Tokimatu P.M."/>
            <person name="Camargo A.P."/>
            <person name="Teixeira P.J.P.L."/>
            <person name="Thomazzella D.P.T."/>
            <person name="Prado P.F.V."/>
            <person name="Fiorin G.L."/>
            <person name="Carazzolle M.F."/>
            <person name="Pereira G.A.G."/>
            <person name="Baroni R.M."/>
        </authorList>
    </citation>
    <scope>NUCLEOTIDE SEQUENCE</scope>
    <source>
        <strain evidence="3">ERI008</strain>
    </source>
</reference>
<dbReference type="SMART" id="SM00198">
    <property type="entry name" value="SCP"/>
    <property type="match status" value="1"/>
</dbReference>
<evidence type="ECO:0000259" key="2">
    <source>
        <dbReference type="SMART" id="SM00198"/>
    </source>
</evidence>
<evidence type="ECO:0000256" key="1">
    <source>
        <dbReference type="SAM" id="SignalP"/>
    </source>
</evidence>
<reference evidence="3" key="1">
    <citation type="journal article" date="2021" name="BMC Ecol Evol">
        <title>Adaptive evolution of Moniliophthora PR-1 proteins towards its pathogenic lifestyle.</title>
        <authorList>
            <person name="Vasconcelos A.A."/>
            <person name="Jose J."/>
            <person name="Tokimatu P.M."/>
            <person name="Camargo A.P."/>
            <person name="Teixeira P.J.P.L."/>
            <person name="Thomazella D.P.T."/>
            <person name="do Prado P.F.V."/>
            <person name="Fiorin G.L."/>
            <person name="Costa J.L."/>
            <person name="Figueira A."/>
            <person name="Carazzolle M.F."/>
            <person name="Pereira G.A.G."/>
            <person name="Baroni R.M."/>
        </authorList>
    </citation>
    <scope>NUCLEOTIDE SEQUENCE</scope>
    <source>
        <strain evidence="3">ERI008</strain>
    </source>
</reference>